<dbReference type="InterPro" id="IPR000073">
    <property type="entry name" value="AB_hydrolase_1"/>
</dbReference>
<comment type="caution">
    <text evidence="2">Lacks conserved residue(s) required for the propagation of feature annotation.</text>
</comment>
<protein>
    <recommendedName>
        <fullName evidence="2">Homoserine O-acetyltransferase</fullName>
        <shortName evidence="2">HAT</shortName>
        <ecNumber evidence="2">2.3.1.31</ecNumber>
    </recommendedName>
    <alternativeName>
        <fullName evidence="2">Homoserine transacetylase</fullName>
        <shortName evidence="2">HTA</shortName>
    </alternativeName>
</protein>
<evidence type="ECO:0000256" key="4">
    <source>
        <dbReference type="SAM" id="MobiDB-lite"/>
    </source>
</evidence>
<feature type="domain" description="AB hydrolase-1" evidence="5">
    <location>
        <begin position="69"/>
        <end position="369"/>
    </location>
</feature>
<proteinExistence type="inferred from homology"/>
<keyword evidence="2" id="KW-0028">Amino-acid biosynthesis</keyword>
<dbReference type="Pfam" id="PF00561">
    <property type="entry name" value="Abhydrolase_1"/>
    <property type="match status" value="1"/>
</dbReference>
<reference evidence="6 7" key="1">
    <citation type="submission" date="2019-06" db="EMBL/GenBank/DDBJ databases">
        <title>Sequencing the genomes of 1000 actinobacteria strains.</title>
        <authorList>
            <person name="Klenk H.-P."/>
        </authorList>
    </citation>
    <scope>NUCLEOTIDE SEQUENCE [LARGE SCALE GENOMIC DNA]</scope>
    <source>
        <strain evidence="6 7">DSM 24617</strain>
    </source>
</reference>
<dbReference type="HAMAP" id="MF_00296">
    <property type="entry name" value="MetX_acyltransf"/>
    <property type="match status" value="1"/>
</dbReference>
<gene>
    <name evidence="2" type="primary">metXA</name>
    <name evidence="6" type="ORF">FB554_0910</name>
</gene>
<comment type="subcellular location">
    <subcellularLocation>
        <location evidence="2">Cytoplasm</location>
    </subcellularLocation>
</comment>
<comment type="pathway">
    <text evidence="2">Amino-acid biosynthesis; L-methionine biosynthesis via de novo pathway; O-acetyl-L-homoserine from L-homoserine: step 1/1.</text>
</comment>
<comment type="catalytic activity">
    <reaction evidence="2">
        <text>L-homoserine + acetyl-CoA = O-acetyl-L-homoserine + CoA</text>
        <dbReference type="Rhea" id="RHEA:13701"/>
        <dbReference type="ChEBI" id="CHEBI:57287"/>
        <dbReference type="ChEBI" id="CHEBI:57288"/>
        <dbReference type="ChEBI" id="CHEBI:57476"/>
        <dbReference type="ChEBI" id="CHEBI:57716"/>
        <dbReference type="EC" id="2.3.1.31"/>
    </reaction>
</comment>
<evidence type="ECO:0000313" key="6">
    <source>
        <dbReference type="EMBL" id="TQL32778.1"/>
    </source>
</evidence>
<keyword evidence="7" id="KW-1185">Reference proteome</keyword>
<dbReference type="EMBL" id="VFOK01000001">
    <property type="protein sequence ID" value="TQL32778.1"/>
    <property type="molecule type" value="Genomic_DNA"/>
</dbReference>
<dbReference type="NCBIfam" id="TIGR01392">
    <property type="entry name" value="homoserO_Ac_trn"/>
    <property type="match status" value="1"/>
</dbReference>
<dbReference type="SUPFAM" id="SSF53474">
    <property type="entry name" value="alpha/beta-Hydrolases"/>
    <property type="match status" value="1"/>
</dbReference>
<evidence type="ECO:0000313" key="7">
    <source>
        <dbReference type="Proteomes" id="UP000318336"/>
    </source>
</evidence>
<dbReference type="GO" id="GO:0009092">
    <property type="term" value="P:homoserine metabolic process"/>
    <property type="evidence" value="ECO:0007669"/>
    <property type="project" value="TreeGrafter"/>
</dbReference>
<dbReference type="Proteomes" id="UP000318336">
    <property type="component" value="Unassembled WGS sequence"/>
</dbReference>
<keyword evidence="2" id="KW-0963">Cytoplasm</keyword>
<feature type="region of interest" description="Disordered" evidence="4">
    <location>
        <begin position="254"/>
        <end position="273"/>
    </location>
</feature>
<dbReference type="RefSeq" id="WP_170206781.1">
    <property type="nucleotide sequence ID" value="NZ_CAJTBP010000001.1"/>
</dbReference>
<keyword evidence="2" id="KW-0012">Acyltransferase</keyword>
<dbReference type="InterPro" id="IPR008220">
    <property type="entry name" value="HAT_MetX-like"/>
</dbReference>
<dbReference type="AlphaFoldDB" id="A0A542XAB7"/>
<dbReference type="GO" id="GO:0009086">
    <property type="term" value="P:methionine biosynthetic process"/>
    <property type="evidence" value="ECO:0007669"/>
    <property type="project" value="UniProtKB-UniRule"/>
</dbReference>
<comment type="caution">
    <text evidence="6">The sequence shown here is derived from an EMBL/GenBank/DDBJ whole genome shotgun (WGS) entry which is preliminary data.</text>
</comment>
<name>A0A542XAB7_9MICO</name>
<feature type="binding site" evidence="2">
    <location>
        <position position="243"/>
    </location>
    <ligand>
        <name>substrate</name>
    </ligand>
</feature>
<comment type="subunit">
    <text evidence="2">Homodimer.</text>
</comment>
<dbReference type="PIRSF" id="PIRSF000443">
    <property type="entry name" value="Homoser_Ac_trans"/>
    <property type="match status" value="1"/>
</dbReference>
<feature type="active site" evidence="2 3">
    <location>
        <position position="365"/>
    </location>
</feature>
<dbReference type="UniPathway" id="UPA00051">
    <property type="reaction ID" value="UER00074"/>
</dbReference>
<feature type="active site" evidence="2 3">
    <location>
        <position position="336"/>
    </location>
</feature>
<comment type="function">
    <text evidence="2">Transfers an acetyl group from acetyl-CoA to L-homoserine, forming acetyl-L-homoserine.</text>
</comment>
<dbReference type="GO" id="GO:0005737">
    <property type="term" value="C:cytoplasm"/>
    <property type="evidence" value="ECO:0007669"/>
    <property type="project" value="UniProtKB-SubCell"/>
</dbReference>
<comment type="similarity">
    <text evidence="2">Belongs to the AB hydrolase superfamily. MetX family.</text>
</comment>
<dbReference type="PANTHER" id="PTHR32268">
    <property type="entry name" value="HOMOSERINE O-ACETYLTRANSFERASE"/>
    <property type="match status" value="1"/>
</dbReference>
<evidence type="ECO:0000256" key="3">
    <source>
        <dbReference type="PIRSR" id="PIRSR000443-1"/>
    </source>
</evidence>
<evidence type="ECO:0000256" key="2">
    <source>
        <dbReference type="HAMAP-Rule" id="MF_00296"/>
    </source>
</evidence>
<feature type="binding site" evidence="2">
    <location>
        <position position="366"/>
    </location>
    <ligand>
        <name>substrate</name>
    </ligand>
</feature>
<evidence type="ECO:0000256" key="1">
    <source>
        <dbReference type="ARBA" id="ARBA00022679"/>
    </source>
</evidence>
<keyword evidence="2" id="KW-0486">Methionine biosynthesis</keyword>
<dbReference type="Gene3D" id="3.40.50.1820">
    <property type="entry name" value="alpha/beta hydrolase"/>
    <property type="match status" value="1"/>
</dbReference>
<organism evidence="6 7">
    <name type="scientific">Barrientosiimonas humi</name>
    <dbReference type="NCBI Taxonomy" id="999931"/>
    <lineage>
        <taxon>Bacteria</taxon>
        <taxon>Bacillati</taxon>
        <taxon>Actinomycetota</taxon>
        <taxon>Actinomycetes</taxon>
        <taxon>Micrococcales</taxon>
        <taxon>Dermacoccaceae</taxon>
        <taxon>Barrientosiimonas</taxon>
    </lineage>
</organism>
<sequence length="395" mass="41889">MTLQDRHRPLTRPAYGRRPECWVPLGAGTNPDAFGLRVGSVPLETGGLLPDVVVAVQTWGTLAPDGSNAVLVEHALTGDTHVVGPPGPGQPTAGWWPGLVGPGAAIDTDRWFVVATNVLGGCRGTTGPATEAADGQPWGSRFPEVTIRDQVRVEALVADLLGIPAWALVIGGSMGGMRAAEWVATYPDRTRAAAVVAACGAATADQIAWGQAQTLAIEQDPDWRGGDYHRSGVSPDQGLGLARRIAHTTYRSAPELEERFGRSPQPGEDPMRGGRFAVESYLDHHARKLSARFDAGSYVTLTRAMATHDIGRGRGGIAKVLRRYTGDLVVAGVDSDRLFPLELSQQLAAAHGRRPAAVIESAHGHDGFLVEVDQVADLVSGQLARLASRHHRRVG</sequence>
<accession>A0A542XAB7</accession>
<evidence type="ECO:0000259" key="5">
    <source>
        <dbReference type="Pfam" id="PF00561"/>
    </source>
</evidence>
<dbReference type="InterPro" id="IPR029058">
    <property type="entry name" value="AB_hydrolase_fold"/>
</dbReference>
<dbReference type="EC" id="2.3.1.31" evidence="2"/>
<keyword evidence="1 2" id="KW-0808">Transferase</keyword>
<dbReference type="GO" id="GO:0004414">
    <property type="term" value="F:homoserine O-acetyltransferase activity"/>
    <property type="evidence" value="ECO:0007669"/>
    <property type="project" value="UniProtKB-UniRule"/>
</dbReference>
<feature type="active site" description="Nucleophile" evidence="2 3">
    <location>
        <position position="173"/>
    </location>
</feature>
<dbReference type="NCBIfam" id="NF001209">
    <property type="entry name" value="PRK00175.1"/>
    <property type="match status" value="1"/>
</dbReference>
<dbReference type="PANTHER" id="PTHR32268:SF11">
    <property type="entry name" value="HOMOSERINE O-ACETYLTRANSFERASE"/>
    <property type="match status" value="1"/>
</dbReference>